<proteinExistence type="predicted"/>
<dbReference type="PANTHER" id="PTHR33271:SF22">
    <property type="entry name" value="OS04G0445200 PROTEIN"/>
    <property type="match status" value="1"/>
</dbReference>
<dbReference type="InterPro" id="IPR008579">
    <property type="entry name" value="UGlyAH_Cupin_dom"/>
</dbReference>
<reference evidence="2 3" key="1">
    <citation type="submission" date="2020-10" db="EMBL/GenBank/DDBJ databases">
        <title>The Coptis chinensis genome and diversification of protoberbering-type alkaloids.</title>
        <authorList>
            <person name="Wang B."/>
            <person name="Shu S."/>
            <person name="Song C."/>
            <person name="Liu Y."/>
        </authorList>
    </citation>
    <scope>NUCLEOTIDE SEQUENCE [LARGE SCALE GENOMIC DNA]</scope>
    <source>
        <strain evidence="2">HL-2020</strain>
        <tissue evidence="2">Leaf</tissue>
    </source>
</reference>
<organism evidence="2 3">
    <name type="scientific">Coptis chinensis</name>
    <dbReference type="NCBI Taxonomy" id="261450"/>
    <lineage>
        <taxon>Eukaryota</taxon>
        <taxon>Viridiplantae</taxon>
        <taxon>Streptophyta</taxon>
        <taxon>Embryophyta</taxon>
        <taxon>Tracheophyta</taxon>
        <taxon>Spermatophyta</taxon>
        <taxon>Magnoliopsida</taxon>
        <taxon>Ranunculales</taxon>
        <taxon>Ranunculaceae</taxon>
        <taxon>Coptidoideae</taxon>
        <taxon>Coptis</taxon>
    </lineage>
</organism>
<dbReference type="OrthoDB" id="10260542at2759"/>
<dbReference type="Gene3D" id="2.60.120.10">
    <property type="entry name" value="Jelly Rolls"/>
    <property type="match status" value="1"/>
</dbReference>
<feature type="domain" description="(S)-ureidoglycine aminohydrolase cupin" evidence="1">
    <location>
        <begin position="26"/>
        <end position="84"/>
    </location>
</feature>
<evidence type="ECO:0000313" key="2">
    <source>
        <dbReference type="EMBL" id="KAF9625838.1"/>
    </source>
</evidence>
<dbReference type="AlphaFoldDB" id="A0A835MAT8"/>
<keyword evidence="3" id="KW-1185">Reference proteome</keyword>
<gene>
    <name evidence="2" type="ORF">IFM89_027437</name>
</gene>
<accession>A0A835MAT8</accession>
<sequence length="104" mass="11941">MFWSSGCSSFFEFGYFFTNFLRFDAWDGAHGFIDSVFGSDRSITRHMGKVKVYPDGHNEFVEFGAGDLVEFPKGMSYTWDVSETGQALQIRVEQYQKSLYSLNS</sequence>
<evidence type="ECO:0000313" key="3">
    <source>
        <dbReference type="Proteomes" id="UP000631114"/>
    </source>
</evidence>
<dbReference type="InterPro" id="IPR014710">
    <property type="entry name" value="RmlC-like_jellyroll"/>
</dbReference>
<dbReference type="PANTHER" id="PTHR33271">
    <property type="entry name" value="OS04G0445200 PROTEIN"/>
    <property type="match status" value="1"/>
</dbReference>
<protein>
    <recommendedName>
        <fullName evidence="1">(S)-ureidoglycine aminohydrolase cupin domain-containing protein</fullName>
    </recommendedName>
</protein>
<dbReference type="Proteomes" id="UP000631114">
    <property type="component" value="Unassembled WGS sequence"/>
</dbReference>
<evidence type="ECO:0000259" key="1">
    <source>
        <dbReference type="Pfam" id="PF05899"/>
    </source>
</evidence>
<dbReference type="Pfam" id="PF05899">
    <property type="entry name" value="Cupin_3"/>
    <property type="match status" value="1"/>
</dbReference>
<name>A0A835MAT8_9MAGN</name>
<comment type="caution">
    <text evidence="2">The sequence shown here is derived from an EMBL/GenBank/DDBJ whole genome shotgun (WGS) entry which is preliminary data.</text>
</comment>
<dbReference type="EMBL" id="JADFTS010000001">
    <property type="protein sequence ID" value="KAF9625838.1"/>
    <property type="molecule type" value="Genomic_DNA"/>
</dbReference>